<dbReference type="InterPro" id="IPR038926">
    <property type="entry name" value="CEP55"/>
</dbReference>
<dbReference type="Gene3D" id="1.20.5.990">
    <property type="entry name" value="Nemo cc2-lz domain - 1d5 darpin complex"/>
    <property type="match status" value="1"/>
</dbReference>
<sequence length="666" mass="76065">MKPMEKEVIMAAQSVASISGSSLALEVERDNYREKVEHFKLLIMKLQEELHFFKAKNEGAETVSKLLQESKQECAGLKKKAGQLESVIKNLQSRLEQHGLSTDIVLNESETYVPGHSKRLLENLTRENTRLRNLIRSKSCDPEELARLQQENADLQSSVAELQNDLKSSADEKCRTINELRQELSVLNNELSSRQHLVTRLVEQRQDLQQQLVSVAEQCRTLASRLDEQAKEAEKVVQSATQKTSQDSSNIAVLAENKELKKQIKEVMEMNRRWQEFHTQREEYVNKLRSDLDRKLASVPEVKASQGQASVEAEFNRMLDKNKCLTGEIEEIKRQRTRLTRDYELSKRDMENAAGQITALKKEIAELSKSGHRKQRESESETINALKAQIQICTEDFESERRDRERAQNKLGRLENEIEHLRKENASLKRTLETFNSSPRWSPATEYTDPAYHQQFIQSAYSSEGLAARGAQTKRVTQAVSSNQHLDRYNVVDSPNQHLDRYNVVDSPNQHLDRYNVVDSSNHHIDHNNVVDSPASNTRGIVLEYIDRNETDCDVKPSNYDVLDSPTKPFVQNDVTNLQDEDHFMSLNALSISSHSKDDNNSGNVSSPESSKRNSTDQTRVVVMSSPIVNTMTAEDNFSVLRCPTCNEAFTSDQHVELLEHMEKCI</sequence>
<evidence type="ECO:0000256" key="1">
    <source>
        <dbReference type="ARBA" id="ARBA00023054"/>
    </source>
</evidence>
<feature type="domain" description="NF-kappa-B essential modulator NEMO CC2-LZ" evidence="4">
    <location>
        <begin position="340"/>
        <end position="429"/>
    </location>
</feature>
<keyword evidence="6" id="KW-1185">Reference proteome</keyword>
<dbReference type="Pfam" id="PF16516">
    <property type="entry name" value="CC2-LZ"/>
    <property type="match status" value="1"/>
</dbReference>
<dbReference type="GO" id="GO:0000281">
    <property type="term" value="P:mitotic cytokinesis"/>
    <property type="evidence" value="ECO:0007669"/>
    <property type="project" value="InterPro"/>
</dbReference>
<organism evidence="5 6">
    <name type="scientific">Dreissena polymorpha</name>
    <name type="common">Zebra mussel</name>
    <name type="synonym">Mytilus polymorpha</name>
    <dbReference type="NCBI Taxonomy" id="45954"/>
    <lineage>
        <taxon>Eukaryota</taxon>
        <taxon>Metazoa</taxon>
        <taxon>Spiralia</taxon>
        <taxon>Lophotrochozoa</taxon>
        <taxon>Mollusca</taxon>
        <taxon>Bivalvia</taxon>
        <taxon>Autobranchia</taxon>
        <taxon>Heteroconchia</taxon>
        <taxon>Euheterodonta</taxon>
        <taxon>Imparidentia</taxon>
        <taxon>Neoheterodontei</taxon>
        <taxon>Myida</taxon>
        <taxon>Dreissenoidea</taxon>
        <taxon>Dreissenidae</taxon>
        <taxon>Dreissena</taxon>
    </lineage>
</organism>
<name>A0A9D4F191_DREPO</name>
<evidence type="ECO:0000256" key="3">
    <source>
        <dbReference type="SAM" id="MobiDB-lite"/>
    </source>
</evidence>
<dbReference type="GO" id="GO:0051896">
    <property type="term" value="P:regulation of phosphatidylinositol 3-kinase/protein kinase B signal transduction"/>
    <property type="evidence" value="ECO:0007669"/>
    <property type="project" value="InterPro"/>
</dbReference>
<evidence type="ECO:0000256" key="2">
    <source>
        <dbReference type="SAM" id="Coils"/>
    </source>
</evidence>
<dbReference type="PANTHER" id="PTHR31838:SF1">
    <property type="entry name" value="CENTROSOMAL PROTEIN OF 55 KDA"/>
    <property type="match status" value="1"/>
</dbReference>
<dbReference type="Gene3D" id="1.20.5.1180">
    <property type="entry name" value="Geminin coiled-coil domain"/>
    <property type="match status" value="1"/>
</dbReference>
<feature type="coiled-coil region" evidence="2">
    <location>
        <begin position="315"/>
        <end position="438"/>
    </location>
</feature>
<feature type="coiled-coil region" evidence="2">
    <location>
        <begin position="121"/>
        <end position="270"/>
    </location>
</feature>
<protein>
    <recommendedName>
        <fullName evidence="4">NF-kappa-B essential modulator NEMO CC2-LZ domain-containing protein</fullName>
    </recommendedName>
</protein>
<feature type="region of interest" description="Disordered" evidence="3">
    <location>
        <begin position="593"/>
        <end position="619"/>
    </location>
</feature>
<evidence type="ECO:0000259" key="4">
    <source>
        <dbReference type="Pfam" id="PF16516"/>
    </source>
</evidence>
<feature type="coiled-coil region" evidence="2">
    <location>
        <begin position="29"/>
        <end position="94"/>
    </location>
</feature>
<reference evidence="5" key="1">
    <citation type="journal article" date="2019" name="bioRxiv">
        <title>The Genome of the Zebra Mussel, Dreissena polymorpha: A Resource for Invasive Species Research.</title>
        <authorList>
            <person name="McCartney M.A."/>
            <person name="Auch B."/>
            <person name="Kono T."/>
            <person name="Mallez S."/>
            <person name="Zhang Y."/>
            <person name="Obille A."/>
            <person name="Becker A."/>
            <person name="Abrahante J.E."/>
            <person name="Garbe J."/>
            <person name="Badalamenti J.P."/>
            <person name="Herman A."/>
            <person name="Mangelson H."/>
            <person name="Liachko I."/>
            <person name="Sullivan S."/>
            <person name="Sone E.D."/>
            <person name="Koren S."/>
            <person name="Silverstein K.A.T."/>
            <person name="Beckman K.B."/>
            <person name="Gohl D.M."/>
        </authorList>
    </citation>
    <scope>NUCLEOTIDE SEQUENCE</scope>
    <source>
        <strain evidence="5">Duluth1</strain>
        <tissue evidence="5">Whole animal</tissue>
    </source>
</reference>
<accession>A0A9D4F191</accession>
<comment type="caution">
    <text evidence="5">The sequence shown here is derived from an EMBL/GenBank/DDBJ whole genome shotgun (WGS) entry which is preliminary data.</text>
</comment>
<dbReference type="OrthoDB" id="6066489at2759"/>
<reference evidence="5" key="2">
    <citation type="submission" date="2020-11" db="EMBL/GenBank/DDBJ databases">
        <authorList>
            <person name="McCartney M.A."/>
            <person name="Auch B."/>
            <person name="Kono T."/>
            <person name="Mallez S."/>
            <person name="Becker A."/>
            <person name="Gohl D.M."/>
            <person name="Silverstein K.A.T."/>
            <person name="Koren S."/>
            <person name="Bechman K.B."/>
            <person name="Herman A."/>
            <person name="Abrahante J.E."/>
            <person name="Garbe J."/>
        </authorList>
    </citation>
    <scope>NUCLEOTIDE SEQUENCE</scope>
    <source>
        <strain evidence="5">Duluth1</strain>
        <tissue evidence="5">Whole animal</tissue>
    </source>
</reference>
<gene>
    <name evidence="5" type="ORF">DPMN_165976</name>
</gene>
<proteinExistence type="predicted"/>
<evidence type="ECO:0000313" key="6">
    <source>
        <dbReference type="Proteomes" id="UP000828390"/>
    </source>
</evidence>
<dbReference type="Proteomes" id="UP000828390">
    <property type="component" value="Unassembled WGS sequence"/>
</dbReference>
<dbReference type="PANTHER" id="PTHR31838">
    <property type="entry name" value="CENTROSOMAL PROTEIN OF 55 KDA"/>
    <property type="match status" value="1"/>
</dbReference>
<dbReference type="InterPro" id="IPR032419">
    <property type="entry name" value="CC2-LZ_dom"/>
</dbReference>
<dbReference type="EMBL" id="JAIWYP010000008">
    <property type="protein sequence ID" value="KAH3787845.1"/>
    <property type="molecule type" value="Genomic_DNA"/>
</dbReference>
<dbReference type="AlphaFoldDB" id="A0A9D4F191"/>
<evidence type="ECO:0000313" key="5">
    <source>
        <dbReference type="EMBL" id="KAH3787845.1"/>
    </source>
</evidence>
<keyword evidence="1 2" id="KW-0175">Coiled coil</keyword>